<feature type="domain" description="F-box" evidence="4">
    <location>
        <begin position="8"/>
        <end position="54"/>
    </location>
</feature>
<accession>A0A8C4NG55</accession>
<dbReference type="UniPathway" id="UPA00143"/>
<evidence type="ECO:0000313" key="6">
    <source>
        <dbReference type="Proteomes" id="UP000694388"/>
    </source>
</evidence>
<dbReference type="InterPro" id="IPR036047">
    <property type="entry name" value="F-box-like_dom_sf"/>
</dbReference>
<dbReference type="PANTHER" id="PTHR10706:SF130">
    <property type="entry name" value="F-BOX ONLY PROTEIN 31"/>
    <property type="match status" value="1"/>
</dbReference>
<keyword evidence="3" id="KW-0833">Ubl conjugation pathway</keyword>
<proteinExistence type="inferred from homology"/>
<dbReference type="PROSITE" id="PS50181">
    <property type="entry name" value="FBOX"/>
    <property type="match status" value="1"/>
</dbReference>
<dbReference type="GO" id="GO:0031146">
    <property type="term" value="P:SCF-dependent proteasomal ubiquitin-dependent protein catabolic process"/>
    <property type="evidence" value="ECO:0007669"/>
    <property type="project" value="TreeGrafter"/>
</dbReference>
<evidence type="ECO:0000256" key="1">
    <source>
        <dbReference type="ARBA" id="ARBA00004906"/>
    </source>
</evidence>
<evidence type="ECO:0000259" key="4">
    <source>
        <dbReference type="PROSITE" id="PS50181"/>
    </source>
</evidence>
<dbReference type="GO" id="GO:0016567">
    <property type="term" value="P:protein ubiquitination"/>
    <property type="evidence" value="ECO:0007669"/>
    <property type="project" value="UniProtKB-UniPathway"/>
</dbReference>
<reference evidence="5" key="2">
    <citation type="submission" date="2025-09" db="UniProtKB">
        <authorList>
            <consortium name="Ensembl"/>
        </authorList>
    </citation>
    <scope>IDENTIFICATION</scope>
</reference>
<dbReference type="Ensembl" id="ENSEBUT00000006627.1">
    <property type="protein sequence ID" value="ENSEBUP00000006176.1"/>
    <property type="gene ID" value="ENSEBUG00000004112.1"/>
</dbReference>
<dbReference type="SMART" id="SM00256">
    <property type="entry name" value="FBOX"/>
    <property type="match status" value="1"/>
</dbReference>
<comment type="pathway">
    <text evidence="1">Protein modification; protein ubiquitination.</text>
</comment>
<evidence type="ECO:0000313" key="5">
    <source>
        <dbReference type="Ensembl" id="ENSEBUP00000006176.1"/>
    </source>
</evidence>
<dbReference type="Proteomes" id="UP000694388">
    <property type="component" value="Unplaced"/>
</dbReference>
<dbReference type="Pfam" id="PF12937">
    <property type="entry name" value="F-box-like"/>
    <property type="match status" value="1"/>
</dbReference>
<dbReference type="AlphaFoldDB" id="A0A8C4NG55"/>
<evidence type="ECO:0000256" key="3">
    <source>
        <dbReference type="ARBA" id="ARBA00022786"/>
    </source>
</evidence>
<dbReference type="PANTHER" id="PTHR10706">
    <property type="entry name" value="F-BOX FAMILY PROTEIN"/>
    <property type="match status" value="1"/>
</dbReference>
<protein>
    <recommendedName>
        <fullName evidence="4">F-box domain-containing protein</fullName>
    </recommendedName>
</protein>
<dbReference type="Gene3D" id="1.20.1280.50">
    <property type="match status" value="1"/>
</dbReference>
<dbReference type="GeneTree" id="ENSGT00390000001368"/>
<keyword evidence="6" id="KW-1185">Reference proteome</keyword>
<sequence length="195" mass="21975">MATDQGDSSSFLQLPPELLSRILCELPGPSVAVVACTCRLLRAAASLDSVWRHRCRAEYRVWVAKQSMVDAGVCFRELYTNLLYPYKQILGLWQPLIGPYGGLLNVVVEGYWILGWMYMPPRDPRVSEPMRRKPLFRISLGALGTTQVHCMYGHNGPHMAHIQISTNNEFSTKCVQTDFHRMSGGRQEGASRTFA</sequence>
<dbReference type="SUPFAM" id="SSF81383">
    <property type="entry name" value="F-box domain"/>
    <property type="match status" value="1"/>
</dbReference>
<organism evidence="5 6">
    <name type="scientific">Eptatretus burgeri</name>
    <name type="common">Inshore hagfish</name>
    <dbReference type="NCBI Taxonomy" id="7764"/>
    <lineage>
        <taxon>Eukaryota</taxon>
        <taxon>Metazoa</taxon>
        <taxon>Chordata</taxon>
        <taxon>Craniata</taxon>
        <taxon>Vertebrata</taxon>
        <taxon>Cyclostomata</taxon>
        <taxon>Myxini</taxon>
        <taxon>Myxiniformes</taxon>
        <taxon>Myxinidae</taxon>
        <taxon>Eptatretinae</taxon>
        <taxon>Eptatretus</taxon>
    </lineage>
</organism>
<dbReference type="GO" id="GO:0019005">
    <property type="term" value="C:SCF ubiquitin ligase complex"/>
    <property type="evidence" value="ECO:0007669"/>
    <property type="project" value="TreeGrafter"/>
</dbReference>
<dbReference type="InterPro" id="IPR001810">
    <property type="entry name" value="F-box_dom"/>
</dbReference>
<name>A0A8C4NG55_EPTBU</name>
<reference evidence="5" key="1">
    <citation type="submission" date="2025-08" db="UniProtKB">
        <authorList>
            <consortium name="Ensembl"/>
        </authorList>
    </citation>
    <scope>IDENTIFICATION</scope>
</reference>
<comment type="similarity">
    <text evidence="2">Belongs to the FBXO31 family.</text>
</comment>
<dbReference type="InterPro" id="IPR045048">
    <property type="entry name" value="FBXO31/39"/>
</dbReference>
<evidence type="ECO:0000256" key="2">
    <source>
        <dbReference type="ARBA" id="ARBA00010611"/>
    </source>
</evidence>